<organism evidence="1 2">
    <name type="scientific">Avena sativa</name>
    <name type="common">Oat</name>
    <dbReference type="NCBI Taxonomy" id="4498"/>
    <lineage>
        <taxon>Eukaryota</taxon>
        <taxon>Viridiplantae</taxon>
        <taxon>Streptophyta</taxon>
        <taxon>Embryophyta</taxon>
        <taxon>Tracheophyta</taxon>
        <taxon>Spermatophyta</taxon>
        <taxon>Magnoliopsida</taxon>
        <taxon>Liliopsida</taxon>
        <taxon>Poales</taxon>
        <taxon>Poaceae</taxon>
        <taxon>BOP clade</taxon>
        <taxon>Pooideae</taxon>
        <taxon>Poodae</taxon>
        <taxon>Poeae</taxon>
        <taxon>Poeae Chloroplast Group 1 (Aveneae type)</taxon>
        <taxon>Aveninae</taxon>
        <taxon>Avena</taxon>
    </lineage>
</organism>
<proteinExistence type="predicted"/>
<reference evidence="1" key="2">
    <citation type="submission" date="2025-09" db="UniProtKB">
        <authorList>
            <consortium name="EnsemblPlants"/>
        </authorList>
    </citation>
    <scope>IDENTIFICATION</scope>
</reference>
<evidence type="ECO:0000313" key="1">
    <source>
        <dbReference type="EnsemblPlants" id="AVESA.00010b.r2.2DG0345340.1.CDS.1"/>
    </source>
</evidence>
<dbReference type="EnsemblPlants" id="AVESA.00010b.r2.2DG0345340.1">
    <property type="protein sequence ID" value="AVESA.00010b.r2.2DG0345340.1.CDS.1"/>
    <property type="gene ID" value="AVESA.00010b.r2.2DG0345340"/>
</dbReference>
<sequence>MDKKDGGNRLCTDYRKLNDVTIKNKYPLPKIEDLLDQLTGAKVFSKIDLRTGYHQIKIRAGDIPKTTFTTRYGLYEYTVMSFGLTNASAYFMNLMNKIFMDFLDKFVVVFIDDILIYSKSEEEHEIHLRTILGTLREHQLYAKFSKCEF</sequence>
<name>A0ACD5UYC2_AVESA</name>
<dbReference type="Proteomes" id="UP001732700">
    <property type="component" value="Chromosome 2D"/>
</dbReference>
<reference evidence="1" key="1">
    <citation type="submission" date="2021-05" db="EMBL/GenBank/DDBJ databases">
        <authorList>
            <person name="Scholz U."/>
            <person name="Mascher M."/>
            <person name="Fiebig A."/>
        </authorList>
    </citation>
    <scope>NUCLEOTIDE SEQUENCE [LARGE SCALE GENOMIC DNA]</scope>
</reference>
<keyword evidence="2" id="KW-1185">Reference proteome</keyword>
<protein>
    <submittedName>
        <fullName evidence="1">Uncharacterized protein</fullName>
    </submittedName>
</protein>
<accession>A0ACD5UYC2</accession>
<evidence type="ECO:0000313" key="2">
    <source>
        <dbReference type="Proteomes" id="UP001732700"/>
    </source>
</evidence>